<dbReference type="EMBL" id="JALJOQ010000088">
    <property type="protein sequence ID" value="KAK9799708.1"/>
    <property type="molecule type" value="Genomic_DNA"/>
</dbReference>
<keyword evidence="8" id="KW-1185">Reference proteome</keyword>
<dbReference type="PANTHER" id="PTHR46140">
    <property type="entry name" value="VACUOLAR TRANSPORTER CHAPERONE 1-RELATED"/>
    <property type="match status" value="1"/>
</dbReference>
<organism evidence="7 8">
    <name type="scientific">Symbiochloris irregularis</name>
    <dbReference type="NCBI Taxonomy" id="706552"/>
    <lineage>
        <taxon>Eukaryota</taxon>
        <taxon>Viridiplantae</taxon>
        <taxon>Chlorophyta</taxon>
        <taxon>core chlorophytes</taxon>
        <taxon>Trebouxiophyceae</taxon>
        <taxon>Trebouxiales</taxon>
        <taxon>Trebouxiaceae</taxon>
        <taxon>Symbiochloris</taxon>
    </lineage>
</organism>
<gene>
    <name evidence="7" type="ORF">WJX73_001059</name>
</gene>
<evidence type="ECO:0000313" key="7">
    <source>
        <dbReference type="EMBL" id="KAK9799708.1"/>
    </source>
</evidence>
<dbReference type="AlphaFoldDB" id="A0AAW1P0H7"/>
<feature type="transmembrane region" description="Helical" evidence="5">
    <location>
        <begin position="21"/>
        <end position="44"/>
    </location>
</feature>
<feature type="transmembrane region" description="Helical" evidence="5">
    <location>
        <begin position="99"/>
        <end position="124"/>
    </location>
</feature>
<evidence type="ECO:0000256" key="5">
    <source>
        <dbReference type="SAM" id="Phobius"/>
    </source>
</evidence>
<sequence>MAELRRTEAKAFFANERTFLHWMNMSVTVGSISAALVGISGHAHKNWGQGYETGSIFVRGIALAMMGIAILMTLYAAHNFRLRGEMLMLKMDGPYDNRILPITISALMIVFLSIVFVGAVVRYVDDSKS</sequence>
<evidence type="ECO:0000256" key="4">
    <source>
        <dbReference type="ARBA" id="ARBA00023136"/>
    </source>
</evidence>
<feature type="domain" description="DUF202" evidence="6">
    <location>
        <begin position="12"/>
        <end position="83"/>
    </location>
</feature>
<reference evidence="7 8" key="1">
    <citation type="journal article" date="2024" name="Nat. Commun.">
        <title>Phylogenomics reveals the evolutionary origins of lichenization in chlorophyte algae.</title>
        <authorList>
            <person name="Puginier C."/>
            <person name="Libourel C."/>
            <person name="Otte J."/>
            <person name="Skaloud P."/>
            <person name="Haon M."/>
            <person name="Grisel S."/>
            <person name="Petersen M."/>
            <person name="Berrin J.G."/>
            <person name="Delaux P.M."/>
            <person name="Dal Grande F."/>
            <person name="Keller J."/>
        </authorList>
    </citation>
    <scope>NUCLEOTIDE SEQUENCE [LARGE SCALE GENOMIC DNA]</scope>
    <source>
        <strain evidence="7 8">SAG 2036</strain>
    </source>
</reference>
<dbReference type="Pfam" id="PF02656">
    <property type="entry name" value="DUF202"/>
    <property type="match status" value="1"/>
</dbReference>
<dbReference type="InterPro" id="IPR051572">
    <property type="entry name" value="VTC_Complex_Subunit"/>
</dbReference>
<comment type="subcellular location">
    <subcellularLocation>
        <location evidence="1">Endomembrane system</location>
        <topology evidence="1">Multi-pass membrane protein</topology>
    </subcellularLocation>
</comment>
<evidence type="ECO:0000256" key="1">
    <source>
        <dbReference type="ARBA" id="ARBA00004127"/>
    </source>
</evidence>
<proteinExistence type="predicted"/>
<dbReference type="GO" id="GO:0012505">
    <property type="term" value="C:endomembrane system"/>
    <property type="evidence" value="ECO:0007669"/>
    <property type="project" value="UniProtKB-SubCell"/>
</dbReference>
<feature type="transmembrane region" description="Helical" evidence="5">
    <location>
        <begin position="56"/>
        <end position="78"/>
    </location>
</feature>
<keyword evidence="3 5" id="KW-1133">Transmembrane helix</keyword>
<evidence type="ECO:0000259" key="6">
    <source>
        <dbReference type="Pfam" id="PF02656"/>
    </source>
</evidence>
<keyword evidence="2 5" id="KW-0812">Transmembrane</keyword>
<keyword evidence="4 5" id="KW-0472">Membrane</keyword>
<dbReference type="InterPro" id="IPR003807">
    <property type="entry name" value="DUF202"/>
</dbReference>
<comment type="caution">
    <text evidence="7">The sequence shown here is derived from an EMBL/GenBank/DDBJ whole genome shotgun (WGS) entry which is preliminary data.</text>
</comment>
<protein>
    <recommendedName>
        <fullName evidence="6">DUF202 domain-containing protein</fullName>
    </recommendedName>
</protein>
<name>A0AAW1P0H7_9CHLO</name>
<dbReference type="PANTHER" id="PTHR46140:SF1">
    <property type="entry name" value="VACUOLAR TRANSPORTER CHAPERONE COMPLEX SUBUNIT 4-RELATED"/>
    <property type="match status" value="1"/>
</dbReference>
<evidence type="ECO:0000313" key="8">
    <source>
        <dbReference type="Proteomes" id="UP001465755"/>
    </source>
</evidence>
<accession>A0AAW1P0H7</accession>
<evidence type="ECO:0000256" key="2">
    <source>
        <dbReference type="ARBA" id="ARBA00022692"/>
    </source>
</evidence>
<evidence type="ECO:0000256" key="3">
    <source>
        <dbReference type="ARBA" id="ARBA00022989"/>
    </source>
</evidence>
<dbReference type="Proteomes" id="UP001465755">
    <property type="component" value="Unassembled WGS sequence"/>
</dbReference>